<dbReference type="CDD" id="cd04187">
    <property type="entry name" value="DPM1_like_bac"/>
    <property type="match status" value="1"/>
</dbReference>
<evidence type="ECO:0000256" key="2">
    <source>
        <dbReference type="ARBA" id="ARBA00022676"/>
    </source>
</evidence>
<keyword evidence="1" id="KW-1003">Cell membrane</keyword>
<dbReference type="Proteomes" id="UP000177346">
    <property type="component" value="Unassembled WGS sequence"/>
</dbReference>
<dbReference type="GO" id="GO:0009103">
    <property type="term" value="P:lipopolysaccharide biosynthetic process"/>
    <property type="evidence" value="ECO:0007669"/>
    <property type="project" value="UniProtKB-KW"/>
</dbReference>
<evidence type="ECO:0000259" key="9">
    <source>
        <dbReference type="Pfam" id="PF00535"/>
    </source>
</evidence>
<protein>
    <recommendedName>
        <fullName evidence="9">Glycosyltransferase 2-like domain-containing protein</fullName>
    </recommendedName>
</protein>
<dbReference type="AlphaFoldDB" id="A0A1F5XH18"/>
<dbReference type="Gene3D" id="3.90.550.10">
    <property type="entry name" value="Spore Coat Polysaccharide Biosynthesis Protein SpsA, Chain A"/>
    <property type="match status" value="1"/>
</dbReference>
<sequence>MVSIVVAVFNEEKIVLELVKRLENVLNSLGTDYEVIFVDDGSKDKTVELIEAVHSRNRRLKLVQFSRNFGQVYAIRAGLYYAKGDIVVLMDGDLQDKPEEIPKLLAKLHEGYDVAYARRINRQDSFYRKASSRLFVWMMYFLVPAHELPAGHELMFAGVFRAMRREVVDALNSLPERTVYIQGLIHWVGFTSTLVDVEHGKRTMGRSKWTLMKLLSYALDAIISFSPYPLRKISILGIFISFVSGFVGVGYLIQRIFFGTQAVGFTTLVLVILILGGVQLFLFGIIGEYLGRMYIETKRRPLYIIKKKLI</sequence>
<dbReference type="InterPro" id="IPR001173">
    <property type="entry name" value="Glyco_trans_2-like"/>
</dbReference>
<feature type="transmembrane region" description="Helical" evidence="8">
    <location>
        <begin position="265"/>
        <end position="286"/>
    </location>
</feature>
<name>A0A1F5XH18_9BACT</name>
<keyword evidence="5" id="KW-0448">Lipopolysaccharide biosynthesis</keyword>
<dbReference type="PANTHER" id="PTHR48090">
    <property type="entry name" value="UNDECAPRENYL-PHOSPHATE 4-DEOXY-4-FORMAMIDO-L-ARABINOSE TRANSFERASE-RELATED"/>
    <property type="match status" value="1"/>
</dbReference>
<evidence type="ECO:0000313" key="11">
    <source>
        <dbReference type="Proteomes" id="UP000177346"/>
    </source>
</evidence>
<dbReference type="EMBL" id="MFIF01000007">
    <property type="protein sequence ID" value="OGF87170.1"/>
    <property type="molecule type" value="Genomic_DNA"/>
</dbReference>
<evidence type="ECO:0000256" key="1">
    <source>
        <dbReference type="ARBA" id="ARBA00022475"/>
    </source>
</evidence>
<accession>A0A1F5XH18</accession>
<dbReference type="InterPro" id="IPR029044">
    <property type="entry name" value="Nucleotide-diphossugar_trans"/>
</dbReference>
<evidence type="ECO:0000313" key="10">
    <source>
        <dbReference type="EMBL" id="OGF87170.1"/>
    </source>
</evidence>
<gene>
    <name evidence="10" type="ORF">A3B19_01860</name>
</gene>
<reference evidence="10 11" key="1">
    <citation type="journal article" date="2016" name="Nat. Commun.">
        <title>Thousands of microbial genomes shed light on interconnected biogeochemical processes in an aquifer system.</title>
        <authorList>
            <person name="Anantharaman K."/>
            <person name="Brown C.T."/>
            <person name="Hug L.A."/>
            <person name="Sharon I."/>
            <person name="Castelle C.J."/>
            <person name="Probst A.J."/>
            <person name="Thomas B.C."/>
            <person name="Singh A."/>
            <person name="Wilkins M.J."/>
            <person name="Karaoz U."/>
            <person name="Brodie E.L."/>
            <person name="Williams K.H."/>
            <person name="Hubbard S.S."/>
            <person name="Banfield J.F."/>
        </authorList>
    </citation>
    <scope>NUCLEOTIDE SEQUENCE [LARGE SCALE GENOMIC DNA]</scope>
</reference>
<dbReference type="GO" id="GO:0005886">
    <property type="term" value="C:plasma membrane"/>
    <property type="evidence" value="ECO:0007669"/>
    <property type="project" value="TreeGrafter"/>
</dbReference>
<keyword evidence="4 8" id="KW-0812">Transmembrane</keyword>
<feature type="domain" description="Glycosyltransferase 2-like" evidence="9">
    <location>
        <begin position="3"/>
        <end position="169"/>
    </location>
</feature>
<keyword evidence="6 8" id="KW-1133">Transmembrane helix</keyword>
<organism evidence="10 11">
    <name type="scientific">Candidatus Giovannonibacteria bacterium RIFCSPLOWO2_01_FULL_46_32</name>
    <dbReference type="NCBI Taxonomy" id="1798353"/>
    <lineage>
        <taxon>Bacteria</taxon>
        <taxon>Candidatus Giovannoniibacteriota</taxon>
    </lineage>
</organism>
<keyword evidence="2" id="KW-0328">Glycosyltransferase</keyword>
<proteinExistence type="predicted"/>
<dbReference type="Pfam" id="PF00535">
    <property type="entry name" value="Glycos_transf_2"/>
    <property type="match status" value="1"/>
</dbReference>
<dbReference type="PANTHER" id="PTHR48090:SF3">
    <property type="entry name" value="UNDECAPRENYL-PHOSPHATE 4-DEOXY-4-FORMAMIDO-L-ARABINOSE TRANSFERASE"/>
    <property type="match status" value="1"/>
</dbReference>
<keyword evidence="3" id="KW-0808">Transferase</keyword>
<keyword evidence="7 8" id="KW-0472">Membrane</keyword>
<evidence type="ECO:0000256" key="3">
    <source>
        <dbReference type="ARBA" id="ARBA00022679"/>
    </source>
</evidence>
<comment type="caution">
    <text evidence="10">The sequence shown here is derived from an EMBL/GenBank/DDBJ whole genome shotgun (WGS) entry which is preliminary data.</text>
</comment>
<evidence type="ECO:0000256" key="6">
    <source>
        <dbReference type="ARBA" id="ARBA00022989"/>
    </source>
</evidence>
<evidence type="ECO:0000256" key="4">
    <source>
        <dbReference type="ARBA" id="ARBA00022692"/>
    </source>
</evidence>
<dbReference type="GO" id="GO:0016757">
    <property type="term" value="F:glycosyltransferase activity"/>
    <property type="evidence" value="ECO:0007669"/>
    <property type="project" value="UniProtKB-KW"/>
</dbReference>
<evidence type="ECO:0000256" key="7">
    <source>
        <dbReference type="ARBA" id="ARBA00023136"/>
    </source>
</evidence>
<feature type="transmembrane region" description="Helical" evidence="8">
    <location>
        <begin position="233"/>
        <end position="253"/>
    </location>
</feature>
<evidence type="ECO:0000256" key="8">
    <source>
        <dbReference type="SAM" id="Phobius"/>
    </source>
</evidence>
<evidence type="ECO:0000256" key="5">
    <source>
        <dbReference type="ARBA" id="ARBA00022985"/>
    </source>
</evidence>
<dbReference type="SUPFAM" id="SSF53448">
    <property type="entry name" value="Nucleotide-diphospho-sugar transferases"/>
    <property type="match status" value="1"/>
</dbReference>
<dbReference type="InterPro" id="IPR050256">
    <property type="entry name" value="Glycosyltransferase_2"/>
</dbReference>